<proteinExistence type="predicted"/>
<dbReference type="OrthoDB" id="10258129at2759"/>
<keyword evidence="1" id="KW-0472">Membrane</keyword>
<comment type="caution">
    <text evidence="2">The sequence shown here is derived from an EMBL/GenBank/DDBJ whole genome shotgun (WGS) entry which is preliminary data.</text>
</comment>
<protein>
    <submittedName>
        <fullName evidence="2">Uncharacterized protein</fullName>
    </submittedName>
</protein>
<feature type="transmembrane region" description="Helical" evidence="1">
    <location>
        <begin position="1018"/>
        <end position="1040"/>
    </location>
</feature>
<keyword evidence="1" id="KW-1133">Transmembrane helix</keyword>
<keyword evidence="1" id="KW-0812">Transmembrane</keyword>
<evidence type="ECO:0000313" key="3">
    <source>
        <dbReference type="Proteomes" id="UP000008974"/>
    </source>
</evidence>
<feature type="transmembrane region" description="Helical" evidence="1">
    <location>
        <begin position="1052"/>
        <end position="1076"/>
    </location>
</feature>
<dbReference type="OMA" id="CYLYEII"/>
<dbReference type="VEuPathDB" id="GiardiaDB:GLP15_3267"/>
<name>E1EWN5_GIAIA</name>
<dbReference type="Proteomes" id="UP000008974">
    <property type="component" value="Unassembled WGS sequence"/>
</dbReference>
<dbReference type="SUPFAM" id="SSF48371">
    <property type="entry name" value="ARM repeat"/>
    <property type="match status" value="1"/>
</dbReference>
<dbReference type="AlphaFoldDB" id="E1EWN5"/>
<dbReference type="InterPro" id="IPR016024">
    <property type="entry name" value="ARM-type_fold"/>
</dbReference>
<feature type="transmembrane region" description="Helical" evidence="1">
    <location>
        <begin position="1088"/>
        <end position="1110"/>
    </location>
</feature>
<dbReference type="EMBL" id="ACVC01000033">
    <property type="protein sequence ID" value="EFO65325.1"/>
    <property type="molecule type" value="Genomic_DNA"/>
</dbReference>
<evidence type="ECO:0000313" key="2">
    <source>
        <dbReference type="EMBL" id="EFO65325.1"/>
    </source>
</evidence>
<dbReference type="InterPro" id="IPR011989">
    <property type="entry name" value="ARM-like"/>
</dbReference>
<accession>E1EWN5</accession>
<feature type="transmembrane region" description="Helical" evidence="1">
    <location>
        <begin position="717"/>
        <end position="735"/>
    </location>
</feature>
<reference evidence="2 3" key="1">
    <citation type="journal article" date="2010" name="BMC Genomics">
        <title>Genome analysis and comparative genomics of a Giardia intestinalis assemblage E isolate.</title>
        <authorList>
            <person name="Jerlstrom-Hultqvist J."/>
            <person name="Franzen O."/>
            <person name="Ankarklev J."/>
            <person name="Xu F."/>
            <person name="Nohynkova E."/>
            <person name="Andersson J.O."/>
            <person name="Svard S.G."/>
            <person name="Andersson B."/>
        </authorList>
    </citation>
    <scope>NUCLEOTIDE SEQUENCE [LARGE SCALE GENOMIC DNA]</scope>
    <source>
        <strain evidence="2 3">P15</strain>
    </source>
</reference>
<organism evidence="2 3">
    <name type="scientific">Giardia intestinalis (strain P15)</name>
    <name type="common">Giardia lamblia</name>
    <dbReference type="NCBI Taxonomy" id="658858"/>
    <lineage>
        <taxon>Eukaryota</taxon>
        <taxon>Metamonada</taxon>
        <taxon>Diplomonadida</taxon>
        <taxon>Hexamitidae</taxon>
        <taxon>Giardiinae</taxon>
        <taxon>Giardia</taxon>
    </lineage>
</organism>
<gene>
    <name evidence="2" type="ORF">GLP15_3267</name>
</gene>
<sequence>MRLNELLDQYGLQNFDNLSPGSFTDLLDTYCRELNGSVGDAIAVLEEQGELPKAIVLCIRKATSLLLDSNHNLSVCPSFCKLCSLLFVLLSEIPNKRLLSQYSLLLLQSLAKITHSLASNNSFSSLFSAPPSSRRSLCTTDMYLVGLSISSTPLINLISLAMELATITLLSTSNKSDGRVTNYIQLLEFVSMYGPLLSFVGCANLNEVQTEYVQIQMLAIVEKTIPSSILHILTHRASCLKVNTPDIPVSSELKRLLTGIKQYMFSMHALSAYAQGHENKQNIESSESYSEDSDQRLDINNLDYPTGHWLLDTDASLSLDEMSFLKLYASTGLSSLNKSLVLFITSTLRKTSMDSMKEWLGGLYSFTSPSGRQITTLAILLTERLFSRGLKSYAPLSDFLSDLSEMYFMMTDMSISVRIIDIFVEIQASGPVGRTYISTVLYRNLLRNRLSATSLRRKQAIHLLQELFPVSEEVELISLDIDSLISALGDSDTTVREAAMACSIAIISKYYDCMPFAGRSKLLSNLLESTFDISPTIRSLAINGLVELHKVPSLRIDISSFAYNNREKLSLLLLDSTQSDGSNLRASVQHAYIRFICSIAHDAALLSTSETSSNTPQYKVLTTSMRLFYCTIYSQLFNGNLTILNSIFPTPIQTLLDSREENSTSKEGADSSGSEAFLSFLQNIIVSMGYLSGPLVEAVIEYLNNDIDAMKQPETRLLGYAAMLKLLLFLTCYLYEIITVSMKDEEIIRYVTCGYDHECDTGQMETELPESVIEFCNPLSMLLHLITEAYNHVLLEQANISKSDLRTRHRNIAPLISDLTREWCSGCSIKLLTFLKEICYSGMNSRASVHTMVLTFYLKKVVMQLDSELCDNDHTEGSLFKESHSIEFSNTAISFARSIGQTYSLGPTSRYLEFLYHTHGCAPIDTEWLDIIDSSILITEQADYEIDDSLLELPGVTNYKKIIMRYYDKDCDKDLIGDKNALNVVKEAIVSIAQLLVSIHSWNIDKAENDDHKHVKRLILACFCKAQSILCYLYTCWLLNNDDVLPKEFKDMWTACISLILFFCTYLFKIVYCSSLEDADIIISNKSYGILSLLAGIGVDAMIISILISLDISYSPLAVQIIIQLHNYFMKDDAHSSSFTLRAICINNEGALGKIFSTKELEVGTKAIVSLLLKKCISAMLERAEAHGAERQRCMLCIINKLITSTSLEDLSFRDAIFTLMEPDSKKVYYDLLLLAKCLGQ</sequence>
<dbReference type="Gene3D" id="1.25.10.10">
    <property type="entry name" value="Leucine-rich Repeat Variant"/>
    <property type="match status" value="1"/>
</dbReference>
<evidence type="ECO:0000256" key="1">
    <source>
        <dbReference type="SAM" id="Phobius"/>
    </source>
</evidence>